<feature type="transmembrane region" description="Helical" evidence="4">
    <location>
        <begin position="336"/>
        <end position="359"/>
    </location>
</feature>
<evidence type="ECO:0000256" key="4">
    <source>
        <dbReference type="SAM" id="Phobius"/>
    </source>
</evidence>
<sequence>MANPYRVLLTNSDAIVLVITSSVARLPQAMLSIGIITMLLQQGSLYWLAGAIAGTFTLANAVISPQVSKLVDQYGQSKVLPIITTFSMIMLLVLVFSAYVKAPAPFLFILAMLSGSIPNITALVRARWAKLYRDNPLLHTAYSLDAVLNELSYIIGPPLAIGLSTSLFAEAGPLSAILLLTLGMSAFLLQRRTEPEVMDSVHHQGSSTLKIPSLQIVCLIFLGMGIIGGALDVVVIAFANEQNWPASASFILAIYALGSMIVGLAFGLVRITAPLERQFLVGVIITAATIILPALSSSVFTMMGAIFVAGMSFAPTMIIVMNLSTIILPPAKLTEGLTWITTGISLGIALGGAITGLIIDTYGARAGFGVAVAAGLAMVVIAMLGQPTLQAALAMKGK</sequence>
<evidence type="ECO:0000256" key="1">
    <source>
        <dbReference type="ARBA" id="ARBA00022692"/>
    </source>
</evidence>
<feature type="transmembrane region" description="Helical" evidence="4">
    <location>
        <begin position="106"/>
        <end position="124"/>
    </location>
</feature>
<feature type="transmembrane region" description="Helical" evidence="4">
    <location>
        <begin position="302"/>
        <end position="324"/>
    </location>
</feature>
<feature type="transmembrane region" description="Helical" evidence="4">
    <location>
        <begin position="45"/>
        <end position="67"/>
    </location>
</feature>
<dbReference type="InterPro" id="IPR011701">
    <property type="entry name" value="MFS"/>
</dbReference>
<comment type="caution">
    <text evidence="6">The sequence shown here is derived from an EMBL/GenBank/DDBJ whole genome shotgun (WGS) entry which is preliminary data.</text>
</comment>
<dbReference type="InterPro" id="IPR036259">
    <property type="entry name" value="MFS_trans_sf"/>
</dbReference>
<dbReference type="Proteomes" id="UP000078435">
    <property type="component" value="Unassembled WGS sequence"/>
</dbReference>
<dbReference type="Pfam" id="PF07690">
    <property type="entry name" value="MFS_1"/>
    <property type="match status" value="1"/>
</dbReference>
<reference evidence="6 7" key="1">
    <citation type="submission" date="2016-02" db="EMBL/GenBank/DDBJ databases">
        <title>Draft genome sequence of Aeromonas trota strain 1999lcr isolated from cerebrospinal fluid (CSF).</title>
        <authorList>
            <person name="Dallagassa C.B."/>
            <person name="Prediger K.C."/>
            <person name="Weiss V.A."/>
            <person name="Assis F.E."/>
            <person name="Baura V."/>
            <person name="Cruz L.M."/>
            <person name="Souza E.M."/>
            <person name="Pedrosa F.O."/>
            <person name="Fadel-Picheth C.M."/>
        </authorList>
    </citation>
    <scope>NUCLEOTIDE SEQUENCE [LARGE SCALE GENOMIC DNA]</scope>
    <source>
        <strain evidence="6 7">1999lcr</strain>
    </source>
</reference>
<dbReference type="OrthoDB" id="9180256at2"/>
<evidence type="ECO:0000313" key="7">
    <source>
        <dbReference type="Proteomes" id="UP000078435"/>
    </source>
</evidence>
<dbReference type="Gene3D" id="1.20.1250.20">
    <property type="entry name" value="MFS general substrate transporter like domains"/>
    <property type="match status" value="2"/>
</dbReference>
<dbReference type="RefSeq" id="WP_026457818.1">
    <property type="nucleotide sequence ID" value="NZ_JMGO02000017.1"/>
</dbReference>
<accession>A0A175VDP7</accession>
<evidence type="ECO:0000259" key="5">
    <source>
        <dbReference type="PROSITE" id="PS50850"/>
    </source>
</evidence>
<feature type="transmembrane region" description="Helical" evidence="4">
    <location>
        <begin position="365"/>
        <end position="385"/>
    </location>
</feature>
<evidence type="ECO:0000256" key="3">
    <source>
        <dbReference type="ARBA" id="ARBA00023136"/>
    </source>
</evidence>
<feature type="transmembrane region" description="Helical" evidence="4">
    <location>
        <begin position="279"/>
        <end position="296"/>
    </location>
</feature>
<gene>
    <name evidence="6" type="ORF">LCR_03190</name>
</gene>
<feature type="transmembrane region" description="Helical" evidence="4">
    <location>
        <begin position="216"/>
        <end position="238"/>
    </location>
</feature>
<feature type="transmembrane region" description="Helical" evidence="4">
    <location>
        <begin position="167"/>
        <end position="189"/>
    </location>
</feature>
<evidence type="ECO:0000256" key="2">
    <source>
        <dbReference type="ARBA" id="ARBA00022989"/>
    </source>
</evidence>
<dbReference type="GO" id="GO:0022857">
    <property type="term" value="F:transmembrane transporter activity"/>
    <property type="evidence" value="ECO:0007669"/>
    <property type="project" value="InterPro"/>
</dbReference>
<proteinExistence type="predicted"/>
<dbReference type="PROSITE" id="PS50850">
    <property type="entry name" value="MFS"/>
    <property type="match status" value="1"/>
</dbReference>
<organism evidence="6 7">
    <name type="scientific">Aeromonas enteropelogenes</name>
    <name type="common">Aeromonas trota</name>
    <dbReference type="NCBI Taxonomy" id="29489"/>
    <lineage>
        <taxon>Bacteria</taxon>
        <taxon>Pseudomonadati</taxon>
        <taxon>Pseudomonadota</taxon>
        <taxon>Gammaproteobacteria</taxon>
        <taxon>Aeromonadales</taxon>
        <taxon>Aeromonadaceae</taxon>
        <taxon>Aeromonas</taxon>
    </lineage>
</organism>
<dbReference type="PANTHER" id="PTHR23542">
    <property type="match status" value="1"/>
</dbReference>
<dbReference type="InterPro" id="IPR020846">
    <property type="entry name" value="MFS_dom"/>
</dbReference>
<dbReference type="SUPFAM" id="SSF103473">
    <property type="entry name" value="MFS general substrate transporter"/>
    <property type="match status" value="1"/>
</dbReference>
<keyword evidence="2 4" id="KW-1133">Transmembrane helix</keyword>
<feature type="transmembrane region" description="Helical" evidence="4">
    <location>
        <begin position="79"/>
        <end position="100"/>
    </location>
</feature>
<feature type="transmembrane region" description="Helical" evidence="4">
    <location>
        <begin position="14"/>
        <end position="39"/>
    </location>
</feature>
<dbReference type="PANTHER" id="PTHR23542:SF1">
    <property type="entry name" value="MAJOR FACILITATOR SUPERFAMILY (MFS) PROFILE DOMAIN-CONTAINING PROTEIN"/>
    <property type="match status" value="1"/>
</dbReference>
<dbReference type="EMBL" id="JMGO02000017">
    <property type="protein sequence ID" value="KXU78607.1"/>
    <property type="molecule type" value="Genomic_DNA"/>
</dbReference>
<keyword evidence="3 4" id="KW-0472">Membrane</keyword>
<evidence type="ECO:0000313" key="6">
    <source>
        <dbReference type="EMBL" id="KXU78607.1"/>
    </source>
</evidence>
<feature type="transmembrane region" description="Helical" evidence="4">
    <location>
        <begin position="244"/>
        <end position="267"/>
    </location>
</feature>
<name>A0A175VDP7_AEREN</name>
<protein>
    <submittedName>
        <fullName evidence="6">MFS transporter</fullName>
    </submittedName>
</protein>
<feature type="domain" description="Major facilitator superfamily (MFS) profile" evidence="5">
    <location>
        <begin position="209"/>
        <end position="398"/>
    </location>
</feature>
<keyword evidence="1 4" id="KW-0812">Transmembrane</keyword>
<dbReference type="AlphaFoldDB" id="A0A175VDP7"/>